<dbReference type="GO" id="GO:0006790">
    <property type="term" value="P:sulfur compound metabolic process"/>
    <property type="evidence" value="ECO:0007669"/>
    <property type="project" value="TreeGrafter"/>
</dbReference>
<dbReference type="GO" id="GO:0005737">
    <property type="term" value="C:cytoplasm"/>
    <property type="evidence" value="ECO:0007669"/>
    <property type="project" value="TreeGrafter"/>
</dbReference>
<dbReference type="Pfam" id="PF02668">
    <property type="entry name" value="TauD"/>
    <property type="match status" value="1"/>
</dbReference>
<keyword evidence="5" id="KW-0408">Iron</keyword>
<sequence>MQLENLTSFIGTEVKGIDLREPVGDSDFAVLRDALNQRSLLLFRGQRINEAQHVAFSRRFGPLLGHVLTQFLKKEHPEVYVLSNVSENGKPIGNHKEGWNWHSDLSYKAEPSMGALLYALEVPPVEGDTFFASMHAAYDALDDGMKARIRHLTATHSYANYYGKAFADRNPLTPEQLAATPDVVHPLVRTHPETGRLSLYVGEDVVKQIDGLPPEESAALLAELNAHAISPEFSYRHKWLAGDLLIWDNRCTMHRATPYDDTAYRRVMHRTTVAGDRPF</sequence>
<proteinExistence type="inferred from homology"/>
<dbReference type="GO" id="GO:0046872">
    <property type="term" value="F:metal ion binding"/>
    <property type="evidence" value="ECO:0007669"/>
    <property type="project" value="UniProtKB-KW"/>
</dbReference>
<dbReference type="GO" id="GO:0000908">
    <property type="term" value="F:taurine dioxygenase activity"/>
    <property type="evidence" value="ECO:0007669"/>
    <property type="project" value="TreeGrafter"/>
</dbReference>
<dbReference type="EC" id="1.14.11.-" evidence="7"/>
<evidence type="ECO:0000256" key="2">
    <source>
        <dbReference type="ARBA" id="ARBA00022723"/>
    </source>
</evidence>
<accession>A0A0H2M171</accession>
<dbReference type="AlphaFoldDB" id="A0A0H2M171"/>
<comment type="similarity">
    <text evidence="1">Belongs to the TfdA dioxygenase family.</text>
</comment>
<evidence type="ECO:0000256" key="1">
    <source>
        <dbReference type="ARBA" id="ARBA00005896"/>
    </source>
</evidence>
<feature type="domain" description="TauD/TfdA-like" evidence="6">
    <location>
        <begin position="4"/>
        <end position="272"/>
    </location>
</feature>
<protein>
    <submittedName>
        <fullName evidence="7">Putative alpha-ketoglutarate-dependent taurine dioxygenase</fullName>
        <ecNumber evidence="7">1.14.11.-</ecNumber>
    </submittedName>
</protein>
<keyword evidence="8" id="KW-1185">Reference proteome</keyword>
<dbReference type="InterPro" id="IPR042098">
    <property type="entry name" value="TauD-like_sf"/>
</dbReference>
<evidence type="ECO:0000313" key="8">
    <source>
        <dbReference type="Proteomes" id="UP000035170"/>
    </source>
</evidence>
<dbReference type="Gene3D" id="3.60.130.10">
    <property type="entry name" value="Clavaminate synthase-like"/>
    <property type="match status" value="1"/>
</dbReference>
<dbReference type="PANTHER" id="PTHR30468">
    <property type="entry name" value="ALPHA-KETOGLUTARATE-DEPENDENT SULFONATE DIOXYGENASE"/>
    <property type="match status" value="1"/>
</dbReference>
<keyword evidence="3 7" id="KW-0223">Dioxygenase</keyword>
<name>A0A0H2M171_VARPD</name>
<dbReference type="InterPro" id="IPR051323">
    <property type="entry name" value="AtsK-like"/>
</dbReference>
<evidence type="ECO:0000256" key="4">
    <source>
        <dbReference type="ARBA" id="ARBA00023002"/>
    </source>
</evidence>
<dbReference type="EMBL" id="JZWI01000014">
    <property type="protein sequence ID" value="KLN55851.1"/>
    <property type="molecule type" value="Genomic_DNA"/>
</dbReference>
<dbReference type="PANTHER" id="PTHR30468:SF1">
    <property type="entry name" value="ALPHA-KETOGLUTARATE-DEPENDENT SULFONATE DIOXYGENASE"/>
    <property type="match status" value="1"/>
</dbReference>
<evidence type="ECO:0000256" key="3">
    <source>
        <dbReference type="ARBA" id="ARBA00022964"/>
    </source>
</evidence>
<keyword evidence="4 7" id="KW-0560">Oxidoreductase</keyword>
<keyword evidence="2" id="KW-0479">Metal-binding</keyword>
<dbReference type="RefSeq" id="WP_047785038.1">
    <property type="nucleotide sequence ID" value="NZ_JZWI01000014.1"/>
</dbReference>
<dbReference type="InterPro" id="IPR003819">
    <property type="entry name" value="TauD/TfdA-like"/>
</dbReference>
<dbReference type="SUPFAM" id="SSF51197">
    <property type="entry name" value="Clavaminate synthase-like"/>
    <property type="match status" value="1"/>
</dbReference>
<evidence type="ECO:0000313" key="7">
    <source>
        <dbReference type="EMBL" id="KLN55851.1"/>
    </source>
</evidence>
<comment type="caution">
    <text evidence="7">The sequence shown here is derived from an EMBL/GenBank/DDBJ whole genome shotgun (WGS) entry which is preliminary data.</text>
</comment>
<dbReference type="PATRIC" id="fig|34073.19.peg.2965"/>
<gene>
    <name evidence="7" type="ORF">VPARA_28860</name>
</gene>
<dbReference type="Proteomes" id="UP000035170">
    <property type="component" value="Unassembled WGS sequence"/>
</dbReference>
<reference evidence="7 8" key="1">
    <citation type="submission" date="2015-03" db="EMBL/GenBank/DDBJ databases">
        <title>Genome sequence of Variovorax paradoxus TBEA6.</title>
        <authorList>
            <person name="Poehlein A."/>
            <person name="Schuldes J."/>
            <person name="Wuebbeler J.H."/>
            <person name="Hiessl S."/>
            <person name="Steinbuechel A."/>
            <person name="Daniel R."/>
        </authorList>
    </citation>
    <scope>NUCLEOTIDE SEQUENCE [LARGE SCALE GENOMIC DNA]</scope>
    <source>
        <strain evidence="7 8">TBEA6</strain>
    </source>
</reference>
<evidence type="ECO:0000259" key="6">
    <source>
        <dbReference type="Pfam" id="PF02668"/>
    </source>
</evidence>
<organism evidence="7 8">
    <name type="scientific">Variovorax paradoxus</name>
    <dbReference type="NCBI Taxonomy" id="34073"/>
    <lineage>
        <taxon>Bacteria</taxon>
        <taxon>Pseudomonadati</taxon>
        <taxon>Pseudomonadota</taxon>
        <taxon>Betaproteobacteria</taxon>
        <taxon>Burkholderiales</taxon>
        <taxon>Comamonadaceae</taxon>
        <taxon>Variovorax</taxon>
    </lineage>
</organism>
<evidence type="ECO:0000256" key="5">
    <source>
        <dbReference type="ARBA" id="ARBA00023004"/>
    </source>
</evidence>